<protein>
    <recommendedName>
        <fullName evidence="3">NET domain-containing protein</fullName>
    </recommendedName>
</protein>
<accession>A0ABR0X733</accession>
<dbReference type="PROSITE" id="PS51525">
    <property type="entry name" value="NET"/>
    <property type="match status" value="1"/>
</dbReference>
<comment type="caution">
    <text evidence="4">The sequence shown here is derived from an EMBL/GenBank/DDBJ whole genome shotgun (WGS) entry which is preliminary data.</text>
</comment>
<dbReference type="PANTHER" id="PTHR45926">
    <property type="entry name" value="OSJNBA0053K19.4 PROTEIN"/>
    <property type="match status" value="1"/>
</dbReference>
<organism evidence="4 5">
    <name type="scientific">Rehmannia glutinosa</name>
    <name type="common">Chinese foxglove</name>
    <dbReference type="NCBI Taxonomy" id="99300"/>
    <lineage>
        <taxon>Eukaryota</taxon>
        <taxon>Viridiplantae</taxon>
        <taxon>Streptophyta</taxon>
        <taxon>Embryophyta</taxon>
        <taxon>Tracheophyta</taxon>
        <taxon>Spermatophyta</taxon>
        <taxon>Magnoliopsida</taxon>
        <taxon>eudicotyledons</taxon>
        <taxon>Gunneridae</taxon>
        <taxon>Pentapetalae</taxon>
        <taxon>asterids</taxon>
        <taxon>lamiids</taxon>
        <taxon>Lamiales</taxon>
        <taxon>Orobanchaceae</taxon>
        <taxon>Rehmannieae</taxon>
        <taxon>Rehmannia</taxon>
    </lineage>
</organism>
<dbReference type="InterPro" id="IPR027353">
    <property type="entry name" value="NET_dom"/>
</dbReference>
<reference evidence="4 5" key="1">
    <citation type="journal article" date="2021" name="Comput. Struct. Biotechnol. J.">
        <title>De novo genome assembly of the potent medicinal plant Rehmannia glutinosa using nanopore technology.</title>
        <authorList>
            <person name="Ma L."/>
            <person name="Dong C."/>
            <person name="Song C."/>
            <person name="Wang X."/>
            <person name="Zheng X."/>
            <person name="Niu Y."/>
            <person name="Chen S."/>
            <person name="Feng W."/>
        </authorList>
    </citation>
    <scope>NUCLEOTIDE SEQUENCE [LARGE SCALE GENOMIC DNA]</scope>
    <source>
        <strain evidence="4">DH-2019</strain>
    </source>
</reference>
<keyword evidence="2" id="KW-0804">Transcription</keyword>
<dbReference type="Proteomes" id="UP001318860">
    <property type="component" value="Unassembled WGS sequence"/>
</dbReference>
<sequence>MGPGERGVEGVEEDDELVMSENLRDPTTSGVNNEVGPNFFGYYTSEVAELMSQDEGLLSFSHPISHLAGKLHEVGTEKGSTKNNKTIERNGINGSSSLFSDGIGALLSEFKKERLKSLLRQSVFTLTKEVDEMVDPVLSICRIRSCLKCKERLLSSNTSACKVDQPPQPHKKLKVSPECLSRPNACGTNPKNGSIMNSDTEDGKKCAELHYMEQKLEELLDVSMTSCRPMTLAEKQQLRKSIQNLPPRNLDRVVEIIGRNKPSDKDSCDELHVDLDKMVGTTKF</sequence>
<name>A0ABR0X733_REHGL</name>
<dbReference type="InterPro" id="IPR038336">
    <property type="entry name" value="NET_sf"/>
</dbReference>
<dbReference type="Pfam" id="PF17035">
    <property type="entry name" value="BET"/>
    <property type="match status" value="1"/>
</dbReference>
<dbReference type="Gene3D" id="1.20.1270.220">
    <property type="match status" value="1"/>
</dbReference>
<evidence type="ECO:0000313" key="4">
    <source>
        <dbReference type="EMBL" id="KAK6155244.1"/>
    </source>
</evidence>
<evidence type="ECO:0000256" key="2">
    <source>
        <dbReference type="ARBA" id="ARBA00023163"/>
    </source>
</evidence>
<proteinExistence type="predicted"/>
<gene>
    <name evidence="4" type="ORF">DH2020_009492</name>
</gene>
<evidence type="ECO:0000259" key="3">
    <source>
        <dbReference type="PROSITE" id="PS51525"/>
    </source>
</evidence>
<evidence type="ECO:0000256" key="1">
    <source>
        <dbReference type="ARBA" id="ARBA00023015"/>
    </source>
</evidence>
<feature type="domain" description="NET" evidence="3">
    <location>
        <begin position="220"/>
        <end position="284"/>
    </location>
</feature>
<keyword evidence="1" id="KW-0805">Transcription regulation</keyword>
<keyword evidence="5" id="KW-1185">Reference proteome</keyword>
<dbReference type="EMBL" id="JABTTQ020000005">
    <property type="protein sequence ID" value="KAK6155244.1"/>
    <property type="molecule type" value="Genomic_DNA"/>
</dbReference>
<evidence type="ECO:0000313" key="5">
    <source>
        <dbReference type="Proteomes" id="UP001318860"/>
    </source>
</evidence>